<gene>
    <name evidence="2" type="ORF">H8707_11975</name>
</gene>
<evidence type="ECO:0000313" key="2">
    <source>
        <dbReference type="EMBL" id="MBC8588932.1"/>
    </source>
</evidence>
<dbReference type="InterPro" id="IPR001119">
    <property type="entry name" value="SLH_dom"/>
</dbReference>
<dbReference type="PROSITE" id="PS51272">
    <property type="entry name" value="SLH"/>
    <property type="match status" value="1"/>
</dbReference>
<feature type="domain" description="SLH" evidence="1">
    <location>
        <begin position="81"/>
        <end position="144"/>
    </location>
</feature>
<proteinExistence type="predicted"/>
<dbReference type="Proteomes" id="UP000601171">
    <property type="component" value="Unassembled WGS sequence"/>
</dbReference>
<dbReference type="EMBL" id="JACRTG010000029">
    <property type="protein sequence ID" value="MBC8588932.1"/>
    <property type="molecule type" value="Genomic_DNA"/>
</dbReference>
<sequence>MKKIIVILIVLSMVLSLLLPIIVNAEKEDLSISAGKSLESMGVLEGNINGDLMLDKILNRQDMVVLISRLYKEENRAKSFLIKPKFSDITNEFYASYIAWSTDKGLIKGVGNDKFGFGKDTTVHEFQALLLRVLGYNEESNLWNSVPELAVKLGIMDGLENNPGEKLSRGQMAVMTLNTLKLTKKGSTITLAEFLNIKLD</sequence>
<protein>
    <submittedName>
        <fullName evidence="2">S-layer homology domain-containing protein</fullName>
    </submittedName>
</protein>
<organism evidence="2 3">
    <name type="scientific">Paratissierella segnis</name>
    <dbReference type="NCBI Taxonomy" id="2763679"/>
    <lineage>
        <taxon>Bacteria</taxon>
        <taxon>Bacillati</taxon>
        <taxon>Bacillota</taxon>
        <taxon>Tissierellia</taxon>
        <taxon>Tissierellales</taxon>
        <taxon>Tissierellaceae</taxon>
        <taxon>Paratissierella</taxon>
    </lineage>
</organism>
<dbReference type="RefSeq" id="WP_262430390.1">
    <property type="nucleotide sequence ID" value="NZ_JACRTG010000029.1"/>
</dbReference>
<comment type="caution">
    <text evidence="2">The sequence shown here is derived from an EMBL/GenBank/DDBJ whole genome shotgun (WGS) entry which is preliminary data.</text>
</comment>
<evidence type="ECO:0000313" key="3">
    <source>
        <dbReference type="Proteomes" id="UP000601171"/>
    </source>
</evidence>
<accession>A0A926EWQ4</accession>
<dbReference type="Pfam" id="PF00395">
    <property type="entry name" value="SLH"/>
    <property type="match status" value="1"/>
</dbReference>
<dbReference type="AlphaFoldDB" id="A0A926EWQ4"/>
<evidence type="ECO:0000259" key="1">
    <source>
        <dbReference type="PROSITE" id="PS51272"/>
    </source>
</evidence>
<name>A0A926EWQ4_9FIRM</name>
<reference evidence="2" key="1">
    <citation type="submission" date="2020-08" db="EMBL/GenBank/DDBJ databases">
        <title>Genome public.</title>
        <authorList>
            <person name="Liu C."/>
            <person name="Sun Q."/>
        </authorList>
    </citation>
    <scope>NUCLEOTIDE SEQUENCE</scope>
    <source>
        <strain evidence="2">BX21</strain>
    </source>
</reference>
<keyword evidence="3" id="KW-1185">Reference proteome</keyword>